<sequence length="192" mass="19524">MIAAAFVLILPTTLPAHAQVVAGNGNGNGNGNGSGSNNVVSNSVALHARRQAPAVIAPGLAAAGIESCLGSTSIGGAAPGFGVSIGGTTTDRGCNLRLYARTLFALGHRVAATQILCNDPDVAQALLAEGIRCRIGLGPEVQRAADPLPDSPYAPVEADSAVASDVDMVDQIRGRRRVQRRVRAARSNQPAT</sequence>
<comment type="caution">
    <text evidence="2">The sequence shown here is derived from an EMBL/GenBank/DDBJ whole genome shotgun (WGS) entry which is preliminary data.</text>
</comment>
<evidence type="ECO:0000313" key="3">
    <source>
        <dbReference type="Proteomes" id="UP001244297"/>
    </source>
</evidence>
<dbReference type="EMBL" id="JAUFPT010000068">
    <property type="protein sequence ID" value="MDN3573121.1"/>
    <property type="molecule type" value="Genomic_DNA"/>
</dbReference>
<feature type="chain" id="PRO_5045841532" evidence="1">
    <location>
        <begin position="19"/>
        <end position="192"/>
    </location>
</feature>
<dbReference type="Proteomes" id="UP001244297">
    <property type="component" value="Unassembled WGS sequence"/>
</dbReference>
<evidence type="ECO:0000313" key="2">
    <source>
        <dbReference type="EMBL" id="MDN3573121.1"/>
    </source>
</evidence>
<gene>
    <name evidence="2" type="ORF">QWZ18_21150</name>
</gene>
<accession>A0ABT8AUP3</accession>
<reference evidence="3" key="1">
    <citation type="journal article" date="2019" name="Int. J. Syst. Evol. Microbiol.">
        <title>The Global Catalogue of Microorganisms (GCM) 10K type strain sequencing project: providing services to taxonomists for standard genome sequencing and annotation.</title>
        <authorList>
            <consortium name="The Broad Institute Genomics Platform"/>
            <consortium name="The Broad Institute Genome Sequencing Center for Infectious Disease"/>
            <person name="Wu L."/>
            <person name="Ma J."/>
        </authorList>
    </citation>
    <scope>NUCLEOTIDE SEQUENCE [LARGE SCALE GENOMIC DNA]</scope>
    <source>
        <strain evidence="3">CECT 7806</strain>
    </source>
</reference>
<evidence type="ECO:0000256" key="1">
    <source>
        <dbReference type="SAM" id="SignalP"/>
    </source>
</evidence>
<organism evidence="2 3">
    <name type="scientific">Methylobacterium longum</name>
    <dbReference type="NCBI Taxonomy" id="767694"/>
    <lineage>
        <taxon>Bacteria</taxon>
        <taxon>Pseudomonadati</taxon>
        <taxon>Pseudomonadota</taxon>
        <taxon>Alphaproteobacteria</taxon>
        <taxon>Hyphomicrobiales</taxon>
        <taxon>Methylobacteriaceae</taxon>
        <taxon>Methylobacterium</taxon>
    </lineage>
</organism>
<proteinExistence type="predicted"/>
<name>A0ABT8AUP3_9HYPH</name>
<keyword evidence="3" id="KW-1185">Reference proteome</keyword>
<keyword evidence="1" id="KW-0732">Signal</keyword>
<protein>
    <submittedName>
        <fullName evidence="2">Uncharacterized protein</fullName>
    </submittedName>
</protein>
<feature type="signal peptide" evidence="1">
    <location>
        <begin position="1"/>
        <end position="18"/>
    </location>
</feature>